<sequence length="161" mass="18440">MANSTTFLDQAIQEKNVRKIRSAIVSYIMADPLDRNNETLKVIDKVKSAGIHIWEEHDGRDFEHDRTKWDKKYFSQLQAQLMTNFSKERFHHTMEVGKEVYKGELTAKSSDSSNHFSKVNISRNVGSKKNNTSLGKNIVAGMVVIATAAVLYYLIKYLIKK</sequence>
<evidence type="ECO:0000256" key="1">
    <source>
        <dbReference type="SAM" id="Phobius"/>
    </source>
</evidence>
<name>A0AAN0YPI2_PARTM</name>
<reference evidence="3" key="1">
    <citation type="journal article" date="2016" name="Genome Announc.">
        <title>Complete Genome Sequence of Geobacillus thermoglucosidasius NCIMB 11955, the Progenitor of a Bioethanol Production Strain.</title>
        <authorList>
            <person name="Sheng L."/>
            <person name="Zhang Y."/>
            <person name="Minton N.P."/>
        </authorList>
    </citation>
    <scope>NUCLEOTIDE SEQUENCE [LARGE SCALE GENOMIC DNA]</scope>
    <source>
        <strain evidence="3">NCIMB 11955</strain>
    </source>
</reference>
<dbReference type="KEGG" id="ptl:AOT13_08775"/>
<protein>
    <submittedName>
        <fullName evidence="2">Uncharacterized protein</fullName>
    </submittedName>
</protein>
<gene>
    <name evidence="2" type="ORF">BCV53_08785</name>
</gene>
<dbReference type="EMBL" id="CP016622">
    <property type="protein sequence ID" value="ANZ30174.1"/>
    <property type="molecule type" value="Genomic_DNA"/>
</dbReference>
<dbReference type="GeneID" id="56925552"/>
<evidence type="ECO:0000313" key="2">
    <source>
        <dbReference type="EMBL" id="ANZ30174.1"/>
    </source>
</evidence>
<dbReference type="Proteomes" id="UP000093052">
    <property type="component" value="Chromosome"/>
</dbReference>
<evidence type="ECO:0000313" key="3">
    <source>
        <dbReference type="Proteomes" id="UP000093052"/>
    </source>
</evidence>
<accession>A0AAN0YPI2</accession>
<feature type="transmembrane region" description="Helical" evidence="1">
    <location>
        <begin position="138"/>
        <end position="155"/>
    </location>
</feature>
<keyword evidence="1" id="KW-0472">Membrane</keyword>
<keyword evidence="1" id="KW-0812">Transmembrane</keyword>
<dbReference type="AlphaFoldDB" id="A0AAN0YPI2"/>
<organism evidence="2 3">
    <name type="scientific">Parageobacillus thermoglucosidasius</name>
    <name type="common">Geobacillus thermoglucosidasius</name>
    <dbReference type="NCBI Taxonomy" id="1426"/>
    <lineage>
        <taxon>Bacteria</taxon>
        <taxon>Bacillati</taxon>
        <taxon>Bacillota</taxon>
        <taxon>Bacilli</taxon>
        <taxon>Bacillales</taxon>
        <taxon>Anoxybacillaceae</taxon>
        <taxon>Parageobacillus</taxon>
    </lineage>
</organism>
<keyword evidence="1" id="KW-1133">Transmembrane helix</keyword>
<dbReference type="RefSeq" id="WP_013877234.1">
    <property type="nucleotide sequence ID" value="NZ_AP025621.1"/>
</dbReference>
<keyword evidence="3" id="KW-1185">Reference proteome</keyword>
<proteinExistence type="predicted"/>